<protein>
    <submittedName>
        <fullName evidence="2">Uncharacterized protein</fullName>
    </submittedName>
</protein>
<comment type="caution">
    <text evidence="2">The sequence shown here is derived from an EMBL/GenBank/DDBJ whole genome shotgun (WGS) entry which is preliminary data.</text>
</comment>
<evidence type="ECO:0000313" key="3">
    <source>
        <dbReference type="Proteomes" id="UP000799441"/>
    </source>
</evidence>
<dbReference type="AlphaFoldDB" id="A0A9P4UKG7"/>
<dbReference type="Proteomes" id="UP000799441">
    <property type="component" value="Unassembled WGS sequence"/>
</dbReference>
<proteinExistence type="predicted"/>
<keyword evidence="3" id="KW-1185">Reference proteome</keyword>
<feature type="region of interest" description="Disordered" evidence="1">
    <location>
        <begin position="136"/>
        <end position="157"/>
    </location>
</feature>
<dbReference type="EMBL" id="MU003884">
    <property type="protein sequence ID" value="KAF2716266.1"/>
    <property type="molecule type" value="Genomic_DNA"/>
</dbReference>
<feature type="region of interest" description="Disordered" evidence="1">
    <location>
        <begin position="1"/>
        <end position="43"/>
    </location>
</feature>
<organism evidence="2 3">
    <name type="scientific">Polychaeton citri CBS 116435</name>
    <dbReference type="NCBI Taxonomy" id="1314669"/>
    <lineage>
        <taxon>Eukaryota</taxon>
        <taxon>Fungi</taxon>
        <taxon>Dikarya</taxon>
        <taxon>Ascomycota</taxon>
        <taxon>Pezizomycotina</taxon>
        <taxon>Dothideomycetes</taxon>
        <taxon>Dothideomycetidae</taxon>
        <taxon>Capnodiales</taxon>
        <taxon>Capnodiaceae</taxon>
        <taxon>Polychaeton</taxon>
    </lineage>
</organism>
<sequence>MHRPPSFFPLDTHTHTHQHTSVTTINTDGTGCSPYHAGRQLGPPSEVMCIQHRKEHIDNNSSSPSQPRSPPPSPALPATRTHPPACPSGPAPTSSSPRRSPAPGRSIGGPPRTQHHQFLPLPLPLLLPAPAAVPHCSVEGPRRQSTARRPPRGPRGSARRCAAAACVCAARTGAIGIRRRACPSACWLRGGRGRACGLSRSVG</sequence>
<feature type="region of interest" description="Disordered" evidence="1">
    <location>
        <begin position="56"/>
        <end position="117"/>
    </location>
</feature>
<accession>A0A9P4UKG7</accession>
<evidence type="ECO:0000313" key="2">
    <source>
        <dbReference type="EMBL" id="KAF2716266.1"/>
    </source>
</evidence>
<feature type="compositionally biased region" description="Low complexity" evidence="1">
    <location>
        <begin position="91"/>
        <end position="112"/>
    </location>
</feature>
<gene>
    <name evidence="2" type="ORF">K431DRAFT_25016</name>
</gene>
<evidence type="ECO:0000256" key="1">
    <source>
        <dbReference type="SAM" id="MobiDB-lite"/>
    </source>
</evidence>
<reference evidence="2" key="1">
    <citation type="journal article" date="2020" name="Stud. Mycol.">
        <title>101 Dothideomycetes genomes: a test case for predicting lifestyles and emergence of pathogens.</title>
        <authorList>
            <person name="Haridas S."/>
            <person name="Albert R."/>
            <person name="Binder M."/>
            <person name="Bloem J."/>
            <person name="Labutti K."/>
            <person name="Salamov A."/>
            <person name="Andreopoulos B."/>
            <person name="Baker S."/>
            <person name="Barry K."/>
            <person name="Bills G."/>
            <person name="Bluhm B."/>
            <person name="Cannon C."/>
            <person name="Castanera R."/>
            <person name="Culley D."/>
            <person name="Daum C."/>
            <person name="Ezra D."/>
            <person name="Gonzalez J."/>
            <person name="Henrissat B."/>
            <person name="Kuo A."/>
            <person name="Liang C."/>
            <person name="Lipzen A."/>
            <person name="Lutzoni F."/>
            <person name="Magnuson J."/>
            <person name="Mondo S."/>
            <person name="Nolan M."/>
            <person name="Ohm R."/>
            <person name="Pangilinan J."/>
            <person name="Park H.-J."/>
            <person name="Ramirez L."/>
            <person name="Alfaro M."/>
            <person name="Sun H."/>
            <person name="Tritt A."/>
            <person name="Yoshinaga Y."/>
            <person name="Zwiers L.-H."/>
            <person name="Turgeon B."/>
            <person name="Goodwin S."/>
            <person name="Spatafora J."/>
            <person name="Crous P."/>
            <person name="Grigoriev I."/>
        </authorList>
    </citation>
    <scope>NUCLEOTIDE SEQUENCE</scope>
    <source>
        <strain evidence="2">CBS 116435</strain>
    </source>
</reference>
<name>A0A9P4UKG7_9PEZI</name>